<evidence type="ECO:0008006" key="3">
    <source>
        <dbReference type="Google" id="ProtNLM"/>
    </source>
</evidence>
<proteinExistence type="predicted"/>
<gene>
    <name evidence="1" type="ORF">SAMN06296010_2193</name>
</gene>
<keyword evidence="2" id="KW-1185">Reference proteome</keyword>
<evidence type="ECO:0000313" key="1">
    <source>
        <dbReference type="EMBL" id="SMG36825.1"/>
    </source>
</evidence>
<dbReference type="Proteomes" id="UP000193244">
    <property type="component" value="Unassembled WGS sequence"/>
</dbReference>
<name>A0A1X7K7Z5_9MICO</name>
<dbReference type="EMBL" id="FXAY01000003">
    <property type="protein sequence ID" value="SMG36825.1"/>
    <property type="molecule type" value="Genomic_DNA"/>
</dbReference>
<sequence>MVIGDRSGSGVPDRHDSGAGSLADYTYNLFPRFAGVILRAAGSMPFQSELAELRELPDRPAEAFVERRPPADDRVDAPMPVRLWVGSELSGVIGFVPRGLEAPVDACLGRLSDRGKAPRIPCSIVSTRHGLRVDLRMGRAY</sequence>
<reference evidence="2" key="1">
    <citation type="submission" date="2017-04" db="EMBL/GenBank/DDBJ databases">
        <authorList>
            <person name="Varghese N."/>
            <person name="Submissions S."/>
        </authorList>
    </citation>
    <scope>NUCLEOTIDE SEQUENCE [LARGE SCALE GENOMIC DNA]</scope>
    <source>
        <strain evidence="2">VKM Ac-2510</strain>
    </source>
</reference>
<dbReference type="RefSeq" id="WP_085485869.1">
    <property type="nucleotide sequence ID" value="NZ_FXAY01000003.1"/>
</dbReference>
<dbReference type="STRING" id="150121.SAMN06296010_2193"/>
<evidence type="ECO:0000313" key="2">
    <source>
        <dbReference type="Proteomes" id="UP000193244"/>
    </source>
</evidence>
<protein>
    <recommendedName>
        <fullName evidence="3">HIRAN domain-containing protein</fullName>
    </recommendedName>
</protein>
<dbReference type="OrthoDB" id="5111843at2"/>
<dbReference type="AlphaFoldDB" id="A0A1X7K7Z5"/>
<organism evidence="1 2">
    <name type="scientific">Agreia pratensis</name>
    <dbReference type="NCBI Taxonomy" id="150121"/>
    <lineage>
        <taxon>Bacteria</taxon>
        <taxon>Bacillati</taxon>
        <taxon>Actinomycetota</taxon>
        <taxon>Actinomycetes</taxon>
        <taxon>Micrococcales</taxon>
        <taxon>Microbacteriaceae</taxon>
        <taxon>Agreia</taxon>
    </lineage>
</organism>
<accession>A0A1X7K7Z5</accession>